<dbReference type="VEuPathDB" id="VectorBase:GPAI009439"/>
<dbReference type="EnsemblMetazoa" id="GPAI009439-RA">
    <property type="protein sequence ID" value="GPAI009439-PA"/>
    <property type="gene ID" value="GPAI009439"/>
</dbReference>
<organism evidence="2 3">
    <name type="scientific">Glossina pallidipes</name>
    <name type="common">Tsetse fly</name>
    <dbReference type="NCBI Taxonomy" id="7398"/>
    <lineage>
        <taxon>Eukaryota</taxon>
        <taxon>Metazoa</taxon>
        <taxon>Ecdysozoa</taxon>
        <taxon>Arthropoda</taxon>
        <taxon>Hexapoda</taxon>
        <taxon>Insecta</taxon>
        <taxon>Pterygota</taxon>
        <taxon>Neoptera</taxon>
        <taxon>Endopterygota</taxon>
        <taxon>Diptera</taxon>
        <taxon>Brachycera</taxon>
        <taxon>Muscomorpha</taxon>
        <taxon>Hippoboscoidea</taxon>
        <taxon>Glossinidae</taxon>
        <taxon>Glossina</taxon>
    </lineage>
</organism>
<name>A0A1A9ZBD8_GLOPL</name>
<evidence type="ECO:0000256" key="1">
    <source>
        <dbReference type="SAM" id="MobiDB-lite"/>
    </source>
</evidence>
<protein>
    <submittedName>
        <fullName evidence="2">Uncharacterized protein</fullName>
    </submittedName>
</protein>
<sequence length="146" mass="16542">MRYTPLHTRSNTNDTPQDRNDTDNNASLIDLTQFNSSPLLNPFDNLNLQPEIAALTVKLPQFWSSCREALRQMPDCSIPAKRIILHKLVISEPLPFFKPRRFDPSKHNTVNITASPLHLAIKKDPNDGGPAMGMDQANRFVAYMSR</sequence>
<dbReference type="AlphaFoldDB" id="A0A1A9ZBD8"/>
<evidence type="ECO:0000313" key="3">
    <source>
        <dbReference type="Proteomes" id="UP000092445"/>
    </source>
</evidence>
<accession>A0A1A9ZBD8</accession>
<reference evidence="2" key="2">
    <citation type="submission" date="2020-05" db="UniProtKB">
        <authorList>
            <consortium name="EnsemblMetazoa"/>
        </authorList>
    </citation>
    <scope>IDENTIFICATION</scope>
    <source>
        <strain evidence="2">IAEA</strain>
    </source>
</reference>
<feature type="region of interest" description="Disordered" evidence="1">
    <location>
        <begin position="1"/>
        <end position="25"/>
    </location>
</feature>
<keyword evidence="3" id="KW-1185">Reference proteome</keyword>
<proteinExistence type="predicted"/>
<dbReference type="Proteomes" id="UP000092445">
    <property type="component" value="Unassembled WGS sequence"/>
</dbReference>
<evidence type="ECO:0000313" key="2">
    <source>
        <dbReference type="EnsemblMetazoa" id="GPAI009439-PA"/>
    </source>
</evidence>
<reference evidence="3" key="1">
    <citation type="submission" date="2014-03" db="EMBL/GenBank/DDBJ databases">
        <authorList>
            <person name="Aksoy S."/>
            <person name="Warren W."/>
            <person name="Wilson R.K."/>
        </authorList>
    </citation>
    <scope>NUCLEOTIDE SEQUENCE [LARGE SCALE GENOMIC DNA]</scope>
    <source>
        <strain evidence="3">IAEA</strain>
    </source>
</reference>